<dbReference type="AlphaFoldDB" id="A0AAV7N2K9"/>
<dbReference type="Gene3D" id="3.30.70.1820">
    <property type="entry name" value="L1 transposable element, RRM domain"/>
    <property type="match status" value="1"/>
</dbReference>
<dbReference type="Proteomes" id="UP001066276">
    <property type="component" value="Chromosome 9"/>
</dbReference>
<sequence length="217" mass="24724">MSLRHRDANTGTQPDSRMDLILQEITAASKHLEGMDSKISELTVESHSILTDIAGFQDRVTGLDHHLCLVKGKLNQPWDEDQQLQYLRDKLMDLEDRSRRDNVCSCGIPEGAEGVDVRTFLRDTLPTLTSLTFSLPLELQQADSMPPPHKDPLGRPRPIIACFLWHKQAHQLLTVAHSHGRYGYEGHELRIDSDFSRDINEKWKAFLLYDHSSDNST</sequence>
<evidence type="ECO:0000313" key="2">
    <source>
        <dbReference type="Proteomes" id="UP001066276"/>
    </source>
</evidence>
<protein>
    <submittedName>
        <fullName evidence="1">Uncharacterized protein</fullName>
    </submittedName>
</protein>
<accession>A0AAV7N2K9</accession>
<dbReference type="PANTHER" id="PTHR11505">
    <property type="entry name" value="L1 TRANSPOSABLE ELEMENT-RELATED"/>
    <property type="match status" value="1"/>
</dbReference>
<dbReference type="InterPro" id="IPR004244">
    <property type="entry name" value="Transposase_22"/>
</dbReference>
<comment type="caution">
    <text evidence="1">The sequence shown here is derived from an EMBL/GenBank/DDBJ whole genome shotgun (WGS) entry which is preliminary data.</text>
</comment>
<reference evidence="1" key="1">
    <citation type="journal article" date="2022" name="bioRxiv">
        <title>Sequencing and chromosome-scale assembly of the giantPleurodeles waltlgenome.</title>
        <authorList>
            <person name="Brown T."/>
            <person name="Elewa A."/>
            <person name="Iarovenko S."/>
            <person name="Subramanian E."/>
            <person name="Araus A.J."/>
            <person name="Petzold A."/>
            <person name="Susuki M."/>
            <person name="Suzuki K.-i.T."/>
            <person name="Hayashi T."/>
            <person name="Toyoda A."/>
            <person name="Oliveira C."/>
            <person name="Osipova E."/>
            <person name="Leigh N.D."/>
            <person name="Simon A."/>
            <person name="Yun M.H."/>
        </authorList>
    </citation>
    <scope>NUCLEOTIDE SEQUENCE</scope>
    <source>
        <strain evidence="1">20211129_DDA</strain>
        <tissue evidence="1">Liver</tissue>
    </source>
</reference>
<name>A0AAV7N2K9_PLEWA</name>
<dbReference type="EMBL" id="JANPWB010000013">
    <property type="protein sequence ID" value="KAJ1110265.1"/>
    <property type="molecule type" value="Genomic_DNA"/>
</dbReference>
<gene>
    <name evidence="1" type="ORF">NDU88_007620</name>
</gene>
<keyword evidence="2" id="KW-1185">Reference proteome</keyword>
<proteinExistence type="predicted"/>
<evidence type="ECO:0000313" key="1">
    <source>
        <dbReference type="EMBL" id="KAJ1110265.1"/>
    </source>
</evidence>
<organism evidence="1 2">
    <name type="scientific">Pleurodeles waltl</name>
    <name type="common">Iberian ribbed newt</name>
    <dbReference type="NCBI Taxonomy" id="8319"/>
    <lineage>
        <taxon>Eukaryota</taxon>
        <taxon>Metazoa</taxon>
        <taxon>Chordata</taxon>
        <taxon>Craniata</taxon>
        <taxon>Vertebrata</taxon>
        <taxon>Euteleostomi</taxon>
        <taxon>Amphibia</taxon>
        <taxon>Batrachia</taxon>
        <taxon>Caudata</taxon>
        <taxon>Salamandroidea</taxon>
        <taxon>Salamandridae</taxon>
        <taxon>Pleurodelinae</taxon>
        <taxon>Pleurodeles</taxon>
    </lineage>
</organism>